<proteinExistence type="predicted"/>
<name>A0A927CDE8_9BACL</name>
<evidence type="ECO:0000256" key="1">
    <source>
        <dbReference type="SAM" id="Coils"/>
    </source>
</evidence>
<feature type="coiled-coil region" evidence="1">
    <location>
        <begin position="202"/>
        <end position="256"/>
    </location>
</feature>
<keyword evidence="1" id="KW-0175">Coiled coil</keyword>
<dbReference type="InterPro" id="IPR027417">
    <property type="entry name" value="P-loop_NTPase"/>
</dbReference>
<feature type="coiled-coil region" evidence="1">
    <location>
        <begin position="294"/>
        <end position="324"/>
    </location>
</feature>
<dbReference type="PANTHER" id="PTHR41259:SF1">
    <property type="entry name" value="DOUBLE-STRAND BREAK REPAIR RAD50 ATPASE, PUTATIVE-RELATED"/>
    <property type="match status" value="1"/>
</dbReference>
<feature type="coiled-coil region" evidence="1">
    <location>
        <begin position="916"/>
        <end position="947"/>
    </location>
</feature>
<accession>A0A927CDE8</accession>
<dbReference type="PANTHER" id="PTHR41259">
    <property type="entry name" value="DOUBLE-STRAND BREAK REPAIR RAD50 ATPASE, PUTATIVE-RELATED"/>
    <property type="match status" value="1"/>
</dbReference>
<dbReference type="AlphaFoldDB" id="A0A927CDE8"/>
<dbReference type="SUPFAM" id="SSF52540">
    <property type="entry name" value="P-loop containing nucleoside triphosphate hydrolases"/>
    <property type="match status" value="2"/>
</dbReference>
<keyword evidence="2" id="KW-0472">Membrane</keyword>
<keyword evidence="2" id="KW-1133">Transmembrane helix</keyword>
<evidence type="ECO:0000313" key="5">
    <source>
        <dbReference type="Proteomes" id="UP000639396"/>
    </source>
</evidence>
<feature type="coiled-coil region" evidence="1">
    <location>
        <begin position="695"/>
        <end position="743"/>
    </location>
</feature>
<feature type="transmembrane region" description="Helical" evidence="2">
    <location>
        <begin position="580"/>
        <end position="598"/>
    </location>
</feature>
<protein>
    <submittedName>
        <fullName evidence="4">AAA family ATPase</fullName>
    </submittedName>
</protein>
<dbReference type="Gene3D" id="3.40.50.300">
    <property type="entry name" value="P-loop containing nucleotide triphosphate hydrolases"/>
    <property type="match status" value="2"/>
</dbReference>
<feature type="transmembrane region" description="Helical" evidence="2">
    <location>
        <begin position="553"/>
        <end position="574"/>
    </location>
</feature>
<dbReference type="RefSeq" id="WP_190931039.1">
    <property type="nucleotide sequence ID" value="NZ_JACXJA010000042.1"/>
</dbReference>
<dbReference type="GO" id="GO:0016887">
    <property type="term" value="F:ATP hydrolysis activity"/>
    <property type="evidence" value="ECO:0007669"/>
    <property type="project" value="InterPro"/>
</dbReference>
<reference evidence="4" key="1">
    <citation type="submission" date="2020-09" db="EMBL/GenBank/DDBJ databases">
        <title>A novel bacterium of genus Paenibacillus, isolated from South China Sea.</title>
        <authorList>
            <person name="Huang H."/>
            <person name="Mo K."/>
            <person name="Hu Y."/>
        </authorList>
    </citation>
    <scope>NUCLEOTIDE SEQUENCE</scope>
    <source>
        <strain evidence="4">IB182363</strain>
    </source>
</reference>
<comment type="caution">
    <text evidence="4">The sequence shown here is derived from an EMBL/GenBank/DDBJ whole genome shotgun (WGS) entry which is preliminary data.</text>
</comment>
<feature type="coiled-coil region" evidence="1">
    <location>
        <begin position="401"/>
        <end position="449"/>
    </location>
</feature>
<dbReference type="InterPro" id="IPR038729">
    <property type="entry name" value="Rad50/SbcC_AAA"/>
</dbReference>
<dbReference type="Proteomes" id="UP000639396">
    <property type="component" value="Unassembled WGS sequence"/>
</dbReference>
<evidence type="ECO:0000256" key="2">
    <source>
        <dbReference type="SAM" id="Phobius"/>
    </source>
</evidence>
<feature type="domain" description="Rad50/SbcC-type AAA" evidence="3">
    <location>
        <begin position="6"/>
        <end position="179"/>
    </location>
</feature>
<organism evidence="4 5">
    <name type="scientific">Paenibacillus oceani</name>
    <dbReference type="NCBI Taxonomy" id="2772510"/>
    <lineage>
        <taxon>Bacteria</taxon>
        <taxon>Bacillati</taxon>
        <taxon>Bacillota</taxon>
        <taxon>Bacilli</taxon>
        <taxon>Bacillales</taxon>
        <taxon>Paenibacillaceae</taxon>
        <taxon>Paenibacillus</taxon>
    </lineage>
</organism>
<keyword evidence="2" id="KW-0812">Transmembrane</keyword>
<keyword evidence="5" id="KW-1185">Reference proteome</keyword>
<evidence type="ECO:0000313" key="4">
    <source>
        <dbReference type="EMBL" id="MBD2865419.1"/>
    </source>
</evidence>
<dbReference type="EMBL" id="JACXJA010000042">
    <property type="protein sequence ID" value="MBD2865419.1"/>
    <property type="molecule type" value="Genomic_DNA"/>
</dbReference>
<gene>
    <name evidence="4" type="ORF">IDH45_25895</name>
</gene>
<evidence type="ECO:0000259" key="3">
    <source>
        <dbReference type="Pfam" id="PF13476"/>
    </source>
</evidence>
<sequence>MNIRGIRLDSFGSLRDRRYELGGPITLFYGPNEAGKSTLMALIRAVLFGQPTRGASADKYEPTLGGAYGGALTLELPDGSVILVERAFQGESGGRGKAASAGRVRLTRLHGGAHHVSASGPSSPAEDEAALRALLGGVQGELFRSVFAFSLTELQELGTLQSEEVAAYLYNAGWGAGGGAILSAERRLAQDMDRLYRPRGKTQELNLLLKRWEQEQADLRRSKESLALYRKWTEELEGADRDIREADEQLRTVRQKAASLERWLRARDHGLRLEAVERRLGELPPPEKFPHGALSRFEAMRAELERLLEQRQEATAKLGQAERAIGALQPDQTLLDSRPKLEALLERAGLYRDAKAAIAAQREEAESLGRGVDQALERLDVGWTDAELASYPLSVSDRERLRDAKEQHALLRSEAELARAEANRASRELEAAERRAEQARQELEAAGTEAGTGAGAGTGIIGTGAGVKTGAGTGSGASVPGALLWEPSADAMRRKLERLGADYAEWSRLRQEMRHLRQREDDYRRLQMAPEPPSAAGGRSAGRRQPGGIPGGSFIWLRLVPIVTGVLLSAVLWIRGEAVLSVLSLLAFAVMSVFAWKLTGASSGERSRPHDRSGSSFLEEKAELDRQLAGLERTILERTRSWAVPLISSVAEAAAASAERRTGTTGTEAGTLLPDDWLAEARFAGEAWLQARIELEQRENRYAEAASDVARLREASKAATERLDEAESRLAAWQAEWEDWLDQRGISGGLRPDGAAEWLLVCEQGKQLLLRRDASLRRLADMEAEAAAFKRETADVCGTASEADPLFELKRRKAEAEKEAAAFAERERLAREAELLRDEIRLIGDKLARVRERIGGLWQEAGAADEQQFRERARLHEEGSLLSREREELLLTLDSMLGKDRRDEALEAMRQPPEELRRELERLGGLQEELERKLDERRDRRGRLRGEMERLESGRDHADKLQRVQETETELRQQMRRWAVHAMAGKLFAHTRKLYETERQPAVLRRASDYMAALTGQRYTRVIAPVGEKRLVAVTGSGEPVDSSKLSRGTAEQLYLAMRFALADETAPSASLPFIMDDVFVNFDADRLRRCLELLPELSARRQLLLFTCHSHVTEAAAAAIPGLQVIRL</sequence>
<dbReference type="GO" id="GO:0006302">
    <property type="term" value="P:double-strand break repair"/>
    <property type="evidence" value="ECO:0007669"/>
    <property type="project" value="InterPro"/>
</dbReference>
<feature type="coiled-coil region" evidence="1">
    <location>
        <begin position="772"/>
        <end position="846"/>
    </location>
</feature>
<dbReference type="Pfam" id="PF13476">
    <property type="entry name" value="AAA_23"/>
    <property type="match status" value="1"/>
</dbReference>